<name>A0ABR3GQ73_9PEZI</name>
<dbReference type="PROSITE" id="PS50190">
    <property type="entry name" value="SEC7"/>
    <property type="match status" value="1"/>
</dbReference>
<feature type="compositionally biased region" description="Low complexity" evidence="1">
    <location>
        <begin position="95"/>
        <end position="115"/>
    </location>
</feature>
<feature type="compositionally biased region" description="Polar residues" evidence="1">
    <location>
        <begin position="534"/>
        <end position="549"/>
    </location>
</feature>
<feature type="region of interest" description="Disordered" evidence="1">
    <location>
        <begin position="38"/>
        <end position="77"/>
    </location>
</feature>
<dbReference type="InterPro" id="IPR035999">
    <property type="entry name" value="Sec7_dom_sf"/>
</dbReference>
<feature type="region of interest" description="Disordered" evidence="1">
    <location>
        <begin position="872"/>
        <end position="934"/>
    </location>
</feature>
<feature type="compositionally biased region" description="Polar residues" evidence="1">
    <location>
        <begin position="368"/>
        <end position="380"/>
    </location>
</feature>
<proteinExistence type="predicted"/>
<dbReference type="PANTHER" id="PTHR10663:SF373">
    <property type="entry name" value="PH AND SEC7 DOMAIN-CONTAINING PROTEIN C11E3.11C"/>
    <property type="match status" value="1"/>
</dbReference>
<dbReference type="SUPFAM" id="SSF48425">
    <property type="entry name" value="Sec7 domain"/>
    <property type="match status" value="1"/>
</dbReference>
<sequence>MVNMAKDAFAEKDDAMTGWNETKNWLQHLQQNYWLPGSAETTNLGSAVHKPPPTESNQRFRITAGPRPPVSSYSTHSTPYSGDYSAMGAHGFGKSSTGRGSVSRAGSAGASSPEAPGRDSHDLQLNLGNGRESLVDNLLLSFDKIGDALGTSFETSPYFSAVDEMEDDDDDSASNYSQQTGPPPTARGRSSSNYHVGPFAGGSANYGNRRVGSFDDGTESFGAANYNDNRRETRSRGRGLGSSHGFANTYDPFDAAPPPSIRSGPRNRTPSPPRSPRLVRHPSNRSIRSPRRDQQQFNPHFEDPISLRPLPAFVNPATMPNKTPQKQGFFRRVLGIGGGGTGSGTGSSSNGVISKQQSNPVPRESSLPPHTSDSPHSTINKKPSFFRRRKKSVSDAMSQPVLPISLHTTEPISPIEYPAQSPSTSLSAAMNPYLRSPVKSSTFDVADDEHEHAYLQRGATIRTVASSDPISPKRPTFFGESLRGRDSGSHYNEDYGGGSRVYRKDTKYARGTGNNGDPGLQISPPRDREDWDRPQTSPYTSTFARGSQSGRDENEQEGGMRWPPVQRSILTTRRSVDNVALERERHERERQNSTSSVNDNMKSRQGSVVSREMPIATVQELDAHHAKVDRIWREGIRGKPLEVDTKMGGNSMLGVKGPENSWLSTPTPATAGTPTVMLQRDGPGEKAKPLEEEEDEDENSDDEVDIDSEEPSEETWELARKVYEGDEEVIPKAGVTSWLGDASAVGKGIRRAYMEMFDFQGINILSTLRVFCGRVVFKGETQQVDRIITSISSRWCECNTTHGFKSAEIVNTILFSLLMLNTDLHTVEIVQSQKMTRGQYIKNTMLGIRNQVTQLDTGPKIFHYNTMPTRSQTPYRQSFQGHADGPPFQATPSATFPSARERKLSDGRGSIDFGRGNRNCSKASGIGNLSPKGNDPAEKVDYDMDGGLALVKNSLGAGIKVWETQVEIVLKDFYQSVKACALPLHGAEKVPETVQSTLSVFGSGMLRRSPSTVSRAPSELSVSNRNRDSKLGTKWTSKNRSRPRLYNGSYAASSRTSLEDRSMWSPSASSTWSKYSLDKTQTSMSVDSLGSAFTHGDYQQSIGFANALSHAIIREEAASGTSQDDRASTVLDFDDLELSGAPWAKEGMLKHKHHLEGADKKAKNRAWTECFAVIEKGWMKLFQFGGKQSAKNNHSVGVVGGGNWTESADAIGSFLLRQTIASALPPPGYSKNRPNVWALSLPTGAVHFFEVGTPEIVREFVTTANYWAARLSKEPLIGGVSNVEYGWSEGILGDYMDNQSPPSTKNGESRPSLQISIRSSIDHGSMARARLPGDKINITDWAPPTQSMVASSLGEEDQLRALENYVANIEADLTRHNEMRPPMLIAFSPRHPNSSKAMTNWEKKSSYLLHEIIKFRTYIECLSSATALREKIKSGETDPGKTPTMVHDAEIGVEIPIYSA</sequence>
<feature type="compositionally biased region" description="Gly residues" evidence="1">
    <location>
        <begin position="335"/>
        <end position="345"/>
    </location>
</feature>
<organism evidence="3 4">
    <name type="scientific">Discina gigas</name>
    <dbReference type="NCBI Taxonomy" id="1032678"/>
    <lineage>
        <taxon>Eukaryota</taxon>
        <taxon>Fungi</taxon>
        <taxon>Dikarya</taxon>
        <taxon>Ascomycota</taxon>
        <taxon>Pezizomycotina</taxon>
        <taxon>Pezizomycetes</taxon>
        <taxon>Pezizales</taxon>
        <taxon>Discinaceae</taxon>
        <taxon>Discina</taxon>
    </lineage>
</organism>
<protein>
    <recommendedName>
        <fullName evidence="2">SEC7 domain-containing protein</fullName>
    </recommendedName>
</protein>
<dbReference type="InterPro" id="IPR000904">
    <property type="entry name" value="Sec7_dom"/>
</dbReference>
<accession>A0ABR3GQ73</accession>
<feature type="region of interest" description="Disordered" evidence="1">
    <location>
        <begin position="465"/>
        <end position="567"/>
    </location>
</feature>
<dbReference type="Gene3D" id="1.10.1000.11">
    <property type="entry name" value="Arf Nucleotide-binding Site Opener,domain 2"/>
    <property type="match status" value="1"/>
</dbReference>
<dbReference type="InterPro" id="IPR023394">
    <property type="entry name" value="Sec7_C_sf"/>
</dbReference>
<feature type="region of interest" description="Disordered" evidence="1">
    <location>
        <begin position="582"/>
        <end position="609"/>
    </location>
</feature>
<feature type="compositionally biased region" description="Polar residues" evidence="1">
    <location>
        <begin position="592"/>
        <end position="608"/>
    </location>
</feature>
<dbReference type="Gene3D" id="2.30.29.30">
    <property type="entry name" value="Pleckstrin-homology domain (PH domain)/Phosphotyrosine-binding domain (PTB)"/>
    <property type="match status" value="1"/>
</dbReference>
<dbReference type="EMBL" id="JBBBZM010000026">
    <property type="protein sequence ID" value="KAL0638086.1"/>
    <property type="molecule type" value="Genomic_DNA"/>
</dbReference>
<feature type="compositionally biased region" description="Basic and acidic residues" evidence="1">
    <location>
        <begin position="290"/>
        <end position="305"/>
    </location>
</feature>
<dbReference type="Proteomes" id="UP001447188">
    <property type="component" value="Unassembled WGS sequence"/>
</dbReference>
<feature type="domain" description="SEC7" evidence="2">
    <location>
        <begin position="683"/>
        <end position="861"/>
    </location>
</feature>
<dbReference type="Pfam" id="PF15410">
    <property type="entry name" value="PH_9"/>
    <property type="match status" value="1"/>
</dbReference>
<feature type="region of interest" description="Disordered" evidence="1">
    <location>
        <begin position="91"/>
        <end position="126"/>
    </location>
</feature>
<evidence type="ECO:0000313" key="4">
    <source>
        <dbReference type="Proteomes" id="UP001447188"/>
    </source>
</evidence>
<feature type="compositionally biased region" description="Basic and acidic residues" evidence="1">
    <location>
        <begin position="582"/>
        <end position="591"/>
    </location>
</feature>
<feature type="compositionally biased region" description="Basic and acidic residues" evidence="1">
    <location>
        <begin position="482"/>
        <end position="493"/>
    </location>
</feature>
<evidence type="ECO:0000313" key="3">
    <source>
        <dbReference type="EMBL" id="KAL0638086.1"/>
    </source>
</evidence>
<dbReference type="SMART" id="SM00222">
    <property type="entry name" value="Sec7"/>
    <property type="match status" value="1"/>
</dbReference>
<dbReference type="InterPro" id="IPR011993">
    <property type="entry name" value="PH-like_dom_sf"/>
</dbReference>
<dbReference type="PANTHER" id="PTHR10663">
    <property type="entry name" value="GUANYL-NUCLEOTIDE EXCHANGE FACTOR"/>
    <property type="match status" value="1"/>
</dbReference>
<feature type="compositionally biased region" description="Polar residues" evidence="1">
    <location>
        <begin position="1009"/>
        <end position="1024"/>
    </location>
</feature>
<dbReference type="Pfam" id="PF01369">
    <property type="entry name" value="Sec7"/>
    <property type="match status" value="1"/>
</dbReference>
<feature type="compositionally biased region" description="Acidic residues" evidence="1">
    <location>
        <begin position="691"/>
        <end position="713"/>
    </location>
</feature>
<feature type="compositionally biased region" description="Low complexity" evidence="1">
    <location>
        <begin position="665"/>
        <end position="675"/>
    </location>
</feature>
<feature type="region of interest" description="Disordered" evidence="1">
    <location>
        <begin position="657"/>
        <end position="713"/>
    </location>
</feature>
<comment type="caution">
    <text evidence="3">The sequence shown here is derived from an EMBL/GenBank/DDBJ whole genome shotgun (WGS) entry which is preliminary data.</text>
</comment>
<gene>
    <name evidence="3" type="ORF">Q9L58_002865</name>
</gene>
<evidence type="ECO:0000259" key="2">
    <source>
        <dbReference type="PROSITE" id="PS50190"/>
    </source>
</evidence>
<dbReference type="SUPFAM" id="SSF50729">
    <property type="entry name" value="PH domain-like"/>
    <property type="match status" value="1"/>
</dbReference>
<dbReference type="InterPro" id="IPR041681">
    <property type="entry name" value="PH_9"/>
</dbReference>
<reference evidence="3 4" key="1">
    <citation type="submission" date="2024-02" db="EMBL/GenBank/DDBJ databases">
        <title>Discinaceae phylogenomics.</title>
        <authorList>
            <person name="Dirks A.C."/>
            <person name="James T.Y."/>
        </authorList>
    </citation>
    <scope>NUCLEOTIDE SEQUENCE [LARGE SCALE GENOMIC DNA]</scope>
    <source>
        <strain evidence="3 4">ACD0624</strain>
    </source>
</reference>
<feature type="region of interest" description="Disordered" evidence="1">
    <location>
        <begin position="164"/>
        <end position="404"/>
    </location>
</feature>
<keyword evidence="4" id="KW-1185">Reference proteome</keyword>
<evidence type="ECO:0000256" key="1">
    <source>
        <dbReference type="SAM" id="MobiDB-lite"/>
    </source>
</evidence>
<feature type="region of interest" description="Disordered" evidence="1">
    <location>
        <begin position="1006"/>
        <end position="1040"/>
    </location>
</feature>